<keyword evidence="8" id="KW-0472">Membrane</keyword>
<name>A0A517L8A4_9PEZI</name>
<keyword evidence="8" id="KW-0812">Transmembrane</keyword>
<keyword evidence="7" id="KW-0503">Monooxygenase</keyword>
<dbReference type="PROSITE" id="PS00086">
    <property type="entry name" value="CYTOCHROME_P450"/>
    <property type="match status" value="1"/>
</dbReference>
<reference evidence="9 10" key="1">
    <citation type="submission" date="2019-07" db="EMBL/GenBank/DDBJ databases">
        <title>Finished genome of Venturia effusa.</title>
        <authorList>
            <person name="Young C.A."/>
            <person name="Cox M.P."/>
            <person name="Ganley A.R.D."/>
            <person name="David W.J."/>
        </authorList>
    </citation>
    <scope>NUCLEOTIDE SEQUENCE [LARGE SCALE GENOMIC DNA]</scope>
    <source>
        <strain evidence="10">albino</strain>
    </source>
</reference>
<organism evidence="9 10">
    <name type="scientific">Venturia effusa</name>
    <dbReference type="NCBI Taxonomy" id="50376"/>
    <lineage>
        <taxon>Eukaryota</taxon>
        <taxon>Fungi</taxon>
        <taxon>Dikarya</taxon>
        <taxon>Ascomycota</taxon>
        <taxon>Pezizomycotina</taxon>
        <taxon>Dothideomycetes</taxon>
        <taxon>Pleosporomycetidae</taxon>
        <taxon>Venturiales</taxon>
        <taxon>Venturiaceae</taxon>
        <taxon>Venturia</taxon>
    </lineage>
</organism>
<dbReference type="InterPro" id="IPR001128">
    <property type="entry name" value="Cyt_P450"/>
</dbReference>
<dbReference type="InterPro" id="IPR017972">
    <property type="entry name" value="Cyt_P450_CS"/>
</dbReference>
<feature type="transmembrane region" description="Helical" evidence="8">
    <location>
        <begin position="12"/>
        <end position="29"/>
    </location>
</feature>
<dbReference type="AlphaFoldDB" id="A0A517L8A4"/>
<dbReference type="GO" id="GO:0016705">
    <property type="term" value="F:oxidoreductase activity, acting on paired donors, with incorporation or reduction of molecular oxygen"/>
    <property type="evidence" value="ECO:0007669"/>
    <property type="project" value="InterPro"/>
</dbReference>
<sequence>MSQDIVASRHRYYAWLFTALIISALAKLLRHSFLRTKPRVDVPVLNLDENTSRVAAAKQWMYNYEELLHAGYKKFKHDVYQLWTPDGFVVVLSPDFLPEIRQLPDSICDFYSGVKESLLGEYKFLDLSGVLPIVGLKKDVTSNLASTIPNFMEELLIAFPQAISVREEWRPVTVMSALERIVVPTVGRVFVGHEISRSQEYLNTQLTFNASVLTAAQKLRRTPHTFKPLVGVFLPDIWRLLNCLRDIKKLLVPVLEARLEKYKAGGKRTEDLPQVLLEGAEFESKPTPIPRQAEQALIFSFGGVAAISTALAQVLYDLAWYPTHIQPMRDEVNQIWDECDGQLTRAHLQRMVKMDSFFKESQRLNPANSTTINRYMRQDFTLSNGLKLPKGSRFCVPASQVSLDPDLWENPYEFKGFRFAELREEKPENISQMQFPTPTSHSLHFGTGRHVCPGRFLAVVQMKLLMAVLLRHYDFKLQNGETERPRNINFGPSNTPNQTAKMQFRQIRELPLPEVSPIILKG</sequence>
<keyword evidence="10" id="KW-1185">Reference proteome</keyword>
<evidence type="ECO:0000256" key="4">
    <source>
        <dbReference type="ARBA" id="ARBA00023002"/>
    </source>
</evidence>
<dbReference type="OrthoDB" id="1844152at2759"/>
<dbReference type="Proteomes" id="UP000316270">
    <property type="component" value="Chromosome 6"/>
</dbReference>
<dbReference type="Gene3D" id="1.10.630.10">
    <property type="entry name" value="Cytochrome P450"/>
    <property type="match status" value="1"/>
</dbReference>
<gene>
    <name evidence="9" type="ORF">FKW77_010117</name>
</gene>
<accession>A0A517L8A4</accession>
<keyword evidence="4 7" id="KW-0560">Oxidoreductase</keyword>
<dbReference type="STRING" id="50376.A0A517L8A4"/>
<dbReference type="SUPFAM" id="SSF48264">
    <property type="entry name" value="Cytochrome P450"/>
    <property type="match status" value="1"/>
</dbReference>
<feature type="binding site" description="axial binding residue" evidence="6">
    <location>
        <position position="452"/>
    </location>
    <ligand>
        <name>heme</name>
        <dbReference type="ChEBI" id="CHEBI:30413"/>
    </ligand>
    <ligandPart>
        <name>Fe</name>
        <dbReference type="ChEBI" id="CHEBI:18248"/>
    </ligandPart>
</feature>
<dbReference type="InterPro" id="IPR036396">
    <property type="entry name" value="Cyt_P450_sf"/>
</dbReference>
<dbReference type="PANTHER" id="PTHR46206">
    <property type="entry name" value="CYTOCHROME P450"/>
    <property type="match status" value="1"/>
</dbReference>
<dbReference type="PANTHER" id="PTHR46206:SF7">
    <property type="entry name" value="P450, PUTATIVE (EUROFUNG)-RELATED"/>
    <property type="match status" value="1"/>
</dbReference>
<evidence type="ECO:0000256" key="7">
    <source>
        <dbReference type="RuleBase" id="RU000461"/>
    </source>
</evidence>
<dbReference type="PRINTS" id="PR00465">
    <property type="entry name" value="EP450IV"/>
</dbReference>
<evidence type="ECO:0000313" key="9">
    <source>
        <dbReference type="EMBL" id="QDS71876.1"/>
    </source>
</evidence>
<evidence type="ECO:0008006" key="11">
    <source>
        <dbReference type="Google" id="ProtNLM"/>
    </source>
</evidence>
<evidence type="ECO:0000256" key="8">
    <source>
        <dbReference type="SAM" id="Phobius"/>
    </source>
</evidence>
<keyword evidence="5 6" id="KW-0408">Iron</keyword>
<keyword evidence="8" id="KW-1133">Transmembrane helix</keyword>
<dbReference type="GO" id="GO:0005506">
    <property type="term" value="F:iron ion binding"/>
    <property type="evidence" value="ECO:0007669"/>
    <property type="project" value="InterPro"/>
</dbReference>
<evidence type="ECO:0000256" key="3">
    <source>
        <dbReference type="ARBA" id="ARBA00022723"/>
    </source>
</evidence>
<proteinExistence type="inferred from homology"/>
<comment type="similarity">
    <text evidence="2 7">Belongs to the cytochrome P450 family.</text>
</comment>
<dbReference type="Pfam" id="PF00067">
    <property type="entry name" value="p450"/>
    <property type="match status" value="1"/>
</dbReference>
<evidence type="ECO:0000256" key="2">
    <source>
        <dbReference type="ARBA" id="ARBA00010617"/>
    </source>
</evidence>
<dbReference type="CDD" id="cd11041">
    <property type="entry name" value="CYP503A1-like"/>
    <property type="match status" value="1"/>
</dbReference>
<evidence type="ECO:0000313" key="10">
    <source>
        <dbReference type="Proteomes" id="UP000316270"/>
    </source>
</evidence>
<keyword evidence="3 6" id="KW-0479">Metal-binding</keyword>
<comment type="cofactor">
    <cofactor evidence="1 6">
        <name>heme</name>
        <dbReference type="ChEBI" id="CHEBI:30413"/>
    </cofactor>
</comment>
<dbReference type="EMBL" id="CP042190">
    <property type="protein sequence ID" value="QDS71876.1"/>
    <property type="molecule type" value="Genomic_DNA"/>
</dbReference>
<evidence type="ECO:0000256" key="5">
    <source>
        <dbReference type="ARBA" id="ARBA00023004"/>
    </source>
</evidence>
<dbReference type="GO" id="GO:0020037">
    <property type="term" value="F:heme binding"/>
    <property type="evidence" value="ECO:0007669"/>
    <property type="project" value="InterPro"/>
</dbReference>
<dbReference type="InterPro" id="IPR002403">
    <property type="entry name" value="Cyt_P450_E_grp-IV"/>
</dbReference>
<dbReference type="GO" id="GO:0004497">
    <property type="term" value="F:monooxygenase activity"/>
    <property type="evidence" value="ECO:0007669"/>
    <property type="project" value="UniProtKB-KW"/>
</dbReference>
<evidence type="ECO:0000256" key="6">
    <source>
        <dbReference type="PIRSR" id="PIRSR602403-1"/>
    </source>
</evidence>
<protein>
    <recommendedName>
        <fullName evidence="11">Cytochrome P450</fullName>
    </recommendedName>
</protein>
<keyword evidence="6 7" id="KW-0349">Heme</keyword>
<evidence type="ECO:0000256" key="1">
    <source>
        <dbReference type="ARBA" id="ARBA00001971"/>
    </source>
</evidence>